<evidence type="ECO:0000313" key="1">
    <source>
        <dbReference type="EMBL" id="AEA71593.1"/>
    </source>
</evidence>
<dbReference type="KEGG" id="pba:PSEBR_m1602"/>
<proteinExistence type="predicted"/>
<gene>
    <name evidence="1" type="ORF">PSEBR_m1602</name>
</gene>
<protein>
    <submittedName>
        <fullName evidence="1">Uncharacterized protein</fullName>
    </submittedName>
</protein>
<dbReference type="Proteomes" id="UP000006692">
    <property type="component" value="Chromosome"/>
</dbReference>
<name>F2KM50_PSEBN</name>
<accession>F2KM50</accession>
<dbReference type="EMBL" id="CP002585">
    <property type="protein sequence ID" value="AEA71593.1"/>
    <property type="molecule type" value="Genomic_DNA"/>
</dbReference>
<reference evidence="1 2" key="1">
    <citation type="journal article" date="2011" name="J. Bacteriol.">
        <title>Complete genome sequence of a beneficial plant root-associated bacterium, Pseudomonas brassicacearum.</title>
        <authorList>
            <person name="Ortet P."/>
            <person name="Barakat M."/>
            <person name="Lalaouna D."/>
            <person name="Fochesato S."/>
            <person name="Barbe V."/>
            <person name="Vacherie B."/>
            <person name="Santaella C."/>
            <person name="Heulin T."/>
            <person name="Achouak W."/>
        </authorList>
    </citation>
    <scope>NUCLEOTIDE SEQUENCE [LARGE SCALE GENOMIC DNA]</scope>
    <source>
        <strain evidence="1 2">NFM421</strain>
    </source>
</reference>
<dbReference type="STRING" id="994484.PSEBR_m1602"/>
<dbReference type="HOGENOM" id="CLU_2736943_0_0_6"/>
<evidence type="ECO:0000313" key="2">
    <source>
        <dbReference type="Proteomes" id="UP000006692"/>
    </source>
</evidence>
<sequence length="71" mass="7811">MADERSAITNYVFHLYLRDSELSLASGHPKQGRAGTPARGSSGVSFQEPVFLKAFWGVKRQLGSQRLSSID</sequence>
<reference key="2">
    <citation type="submission" date="2011-03" db="EMBL/GenBank/DDBJ databases">
        <title>Complete Genome Sequence of a beneficial plant roots-associated bacterium Pseudomonas brassicacearum.</title>
        <authorList>
            <person name="Ortet P."/>
            <person name="Barakat M."/>
            <person name="Lalaouna D."/>
            <person name="Fochesato S."/>
            <person name="Barbe V."/>
            <person name="Santaella C."/>
            <person name="Heulin T."/>
            <person name="Achouak W."/>
        </authorList>
    </citation>
    <scope>NUCLEOTIDE SEQUENCE</scope>
    <source>
        <strain>NFM421</strain>
    </source>
</reference>
<dbReference type="AlphaFoldDB" id="F2KM50"/>
<organism evidence="1 2">
    <name type="scientific">Pseudomonas brassicacearum (strain NFM421)</name>
    <dbReference type="NCBI Taxonomy" id="994484"/>
    <lineage>
        <taxon>Bacteria</taxon>
        <taxon>Pseudomonadati</taxon>
        <taxon>Pseudomonadota</taxon>
        <taxon>Gammaproteobacteria</taxon>
        <taxon>Pseudomonadales</taxon>
        <taxon>Pseudomonadaceae</taxon>
        <taxon>Pseudomonas</taxon>
    </lineage>
</organism>